<evidence type="ECO:0000256" key="2">
    <source>
        <dbReference type="ARBA" id="ARBA00022723"/>
    </source>
</evidence>
<dbReference type="GO" id="GO:0046872">
    <property type="term" value="F:metal ion binding"/>
    <property type="evidence" value="ECO:0007669"/>
    <property type="project" value="UniProtKB-KW"/>
</dbReference>
<sequence length="280" mass="29712">MKLVSYSAAGRASFGLVQGDGIVDVGRRLGERYPTLRAAVAQALPQLRDLEGSAADIALADATLLPPITDPDKIICVGLNYRKHAAEAGLKVPEQPSLFLRLANTMVPHGGGMVCPRISTAFDFEGELALVIGKPGRHIAAADAMQHVLGYTCFNDGSVRDIQLKHSVTAGKNFVATGGIGPWIVTRDEVPDVGDLTLTTRLNGQEVQHGRLDDLIFDVPALIAYVSAFTPLVAGDVISTGTPEGVGFARKPPLFMKPGDAIEVEISRIGVLKNEIVAER</sequence>
<dbReference type="EMBL" id="VDUZ01000003">
    <property type="protein sequence ID" value="TXL81553.1"/>
    <property type="molecule type" value="Genomic_DNA"/>
</dbReference>
<feature type="domain" description="Fumarylacetoacetase-like C-terminal" evidence="3">
    <location>
        <begin position="73"/>
        <end position="277"/>
    </location>
</feature>
<dbReference type="InterPro" id="IPR036663">
    <property type="entry name" value="Fumarylacetoacetase_C_sf"/>
</dbReference>
<proteinExistence type="inferred from homology"/>
<dbReference type="InterPro" id="IPR011234">
    <property type="entry name" value="Fumarylacetoacetase-like_C"/>
</dbReference>
<evidence type="ECO:0000313" key="4">
    <source>
        <dbReference type="EMBL" id="TXL81553.1"/>
    </source>
</evidence>
<dbReference type="GO" id="GO:0016853">
    <property type="term" value="F:isomerase activity"/>
    <property type="evidence" value="ECO:0007669"/>
    <property type="project" value="UniProtKB-ARBA"/>
</dbReference>
<name>A0A5C8PUB5_9HYPH</name>
<gene>
    <name evidence="4" type="ORF">FHP25_03225</name>
</gene>
<keyword evidence="5" id="KW-1185">Reference proteome</keyword>
<dbReference type="OrthoDB" id="9780293at2"/>
<dbReference type="InterPro" id="IPR051121">
    <property type="entry name" value="FAH"/>
</dbReference>
<evidence type="ECO:0000313" key="5">
    <source>
        <dbReference type="Proteomes" id="UP000321638"/>
    </source>
</evidence>
<dbReference type="PANTHER" id="PTHR42796">
    <property type="entry name" value="FUMARYLACETOACETATE HYDROLASE DOMAIN-CONTAINING PROTEIN 2A-RELATED"/>
    <property type="match status" value="1"/>
</dbReference>
<comment type="caution">
    <text evidence="4">The sequence shown here is derived from an EMBL/GenBank/DDBJ whole genome shotgun (WGS) entry which is preliminary data.</text>
</comment>
<dbReference type="GO" id="GO:0019752">
    <property type="term" value="P:carboxylic acid metabolic process"/>
    <property type="evidence" value="ECO:0007669"/>
    <property type="project" value="UniProtKB-ARBA"/>
</dbReference>
<organism evidence="4 5">
    <name type="scientific">Vineibacter terrae</name>
    <dbReference type="NCBI Taxonomy" id="2586908"/>
    <lineage>
        <taxon>Bacteria</taxon>
        <taxon>Pseudomonadati</taxon>
        <taxon>Pseudomonadota</taxon>
        <taxon>Alphaproteobacteria</taxon>
        <taxon>Hyphomicrobiales</taxon>
        <taxon>Vineibacter</taxon>
    </lineage>
</organism>
<dbReference type="Pfam" id="PF01557">
    <property type="entry name" value="FAA_hydrolase"/>
    <property type="match status" value="1"/>
</dbReference>
<comment type="similarity">
    <text evidence="1">Belongs to the FAH family.</text>
</comment>
<dbReference type="AlphaFoldDB" id="A0A5C8PUB5"/>
<dbReference type="GO" id="GO:0016787">
    <property type="term" value="F:hydrolase activity"/>
    <property type="evidence" value="ECO:0007669"/>
    <property type="project" value="UniProtKB-KW"/>
</dbReference>
<dbReference type="Proteomes" id="UP000321638">
    <property type="component" value="Unassembled WGS sequence"/>
</dbReference>
<dbReference type="SUPFAM" id="SSF56529">
    <property type="entry name" value="FAH"/>
    <property type="match status" value="1"/>
</dbReference>
<keyword evidence="2" id="KW-0479">Metal-binding</keyword>
<dbReference type="RefSeq" id="WP_147845463.1">
    <property type="nucleotide sequence ID" value="NZ_VDUZ01000003.1"/>
</dbReference>
<keyword evidence="4" id="KW-0378">Hydrolase</keyword>
<reference evidence="4 5" key="1">
    <citation type="submission" date="2019-06" db="EMBL/GenBank/DDBJ databases">
        <title>New taxonomy in bacterial strain CC-CFT640, isolated from vineyard.</title>
        <authorList>
            <person name="Lin S.-Y."/>
            <person name="Tsai C.-F."/>
            <person name="Young C.-C."/>
        </authorList>
    </citation>
    <scope>NUCLEOTIDE SEQUENCE [LARGE SCALE GENOMIC DNA]</scope>
    <source>
        <strain evidence="4 5">CC-CFT640</strain>
    </source>
</reference>
<dbReference type="Gene3D" id="3.90.850.10">
    <property type="entry name" value="Fumarylacetoacetase-like, C-terminal domain"/>
    <property type="match status" value="1"/>
</dbReference>
<dbReference type="PANTHER" id="PTHR42796:SF4">
    <property type="entry name" value="FUMARYLACETOACETATE HYDROLASE DOMAIN-CONTAINING PROTEIN 2A"/>
    <property type="match status" value="1"/>
</dbReference>
<dbReference type="FunFam" id="3.90.850.10:FF:000002">
    <property type="entry name" value="2-hydroxyhepta-2,4-diene-1,7-dioate isomerase"/>
    <property type="match status" value="1"/>
</dbReference>
<evidence type="ECO:0000256" key="1">
    <source>
        <dbReference type="ARBA" id="ARBA00010211"/>
    </source>
</evidence>
<protein>
    <submittedName>
        <fullName evidence="4">Fumarylacetoacetate hydrolase family protein</fullName>
    </submittedName>
</protein>
<accession>A0A5C8PUB5</accession>
<evidence type="ECO:0000259" key="3">
    <source>
        <dbReference type="Pfam" id="PF01557"/>
    </source>
</evidence>